<feature type="domain" description="PKD/Chitinase" evidence="3">
    <location>
        <begin position="274"/>
        <end position="352"/>
    </location>
</feature>
<gene>
    <name evidence="4" type="ORF">DLJ74_05555</name>
</gene>
<dbReference type="PANTHER" id="PTHR15127">
    <property type="entry name" value="HEAVYWEIGHT, ISOFORM A"/>
    <property type="match status" value="1"/>
</dbReference>
<evidence type="ECO:0000256" key="2">
    <source>
        <dbReference type="SAM" id="Phobius"/>
    </source>
</evidence>
<feature type="domain" description="PKD/Chitinase" evidence="3">
    <location>
        <begin position="915"/>
        <end position="984"/>
    </location>
</feature>
<dbReference type="PANTHER" id="PTHR15127:SF32">
    <property type="entry name" value="HEAVYWEIGHT, ISOFORM A"/>
    <property type="match status" value="1"/>
</dbReference>
<dbReference type="OrthoDB" id="3193440at2"/>
<organism evidence="4 5">
    <name type="scientific">Gracilibacillus dipsosauri</name>
    <dbReference type="NCBI Taxonomy" id="178340"/>
    <lineage>
        <taxon>Bacteria</taxon>
        <taxon>Bacillati</taxon>
        <taxon>Bacillota</taxon>
        <taxon>Bacilli</taxon>
        <taxon>Bacillales</taxon>
        <taxon>Bacillaceae</taxon>
        <taxon>Gracilibacillus</taxon>
    </lineage>
</organism>
<dbReference type="SUPFAM" id="SSF49299">
    <property type="entry name" value="PKD domain"/>
    <property type="match status" value="1"/>
</dbReference>
<keyword evidence="2" id="KW-0812">Transmembrane</keyword>
<dbReference type="Proteomes" id="UP000245624">
    <property type="component" value="Unassembled WGS sequence"/>
</dbReference>
<feature type="domain" description="PKD/Chitinase" evidence="3">
    <location>
        <begin position="174"/>
        <end position="252"/>
    </location>
</feature>
<feature type="domain" description="PKD/Chitinase" evidence="3">
    <location>
        <begin position="1412"/>
        <end position="1495"/>
    </location>
</feature>
<comment type="caution">
    <text evidence="4">The sequence shown here is derived from an EMBL/GenBank/DDBJ whole genome shotgun (WGS) entry which is preliminary data.</text>
</comment>
<sequence length="1973" mass="221535">MRSSKRKSNSKWYLLFSILTLSVLTAFIFTSSVFSSSELNMKIVFGSETWDLSEESSFDKEWVTNDSISFKVDLSSYYSKLADGETGEQPFDVESSYKKEAITVQKVKDDSGVFNGIYNVSVDTNAITDGEVDFQLNINGTNNWEIPADKNPIEFSVKKDTTEPVINYSGIDDQAVYHASKTLSVNIVEQNIASKSITWKHNGQAVEPSINWDGNKAKVSFKEDGDYSLTINAKDKAGLSAEETLTFHIHQEEPEWSVKTSSGDTVKSGSVLHAREFNFTVKNGIAIDSANLVIKKAGTTIDEKDMTVSGKTATVDHTFTENGRYTIEAKLTDKLGGKEHALQTFNVTVDDANPEVTITNDDGQDIEDDKVYQQPFSVLLNVLEPNLDVAASTITVKHVYFDNEVSIDVPLSYKNGKATATYKVEDEGEYTLSGTLVDKAGNEIKINKTFTLLTSSNLVNITDKTNHGSLQAYYQNDILLGINFWDFKLGGEFFTVTKTDPLTGEQEIYLNSDDLKGVGWFFWINEEFGEGQYDLNIETQHINGTKEIINRKFIIDKTDPKVVLNTSNQDMKIGENQHVKSSFVTKHGIANIFPISVSDAYLDDYHVQVQFADNNGKEKSWVYDKPSDWETKEKAKHFTLENKLFEKEGKYTISVRATDDAGRSTEKSRTFTIDDTAPVIKLSDVDRYNDEAFTQEVTVEEHNYQDNNVKITVEREDSEGEYHPYKSDKFDEWENTGVTSNAKFPIEEDGTYRLRVSATDKAGNKAKEVEAIFTLDSAQPESLISGVEDDHHYSDSKPVTVSVKDNNIDEDLTNLEVNKWSEESDQFEALGIDTELVFDKKEAEWKYKFEEEGTYQIILEATDLAGRKAKTQEVVFTIDETPPVVSVDSLKNQEYYSKAQKVTFSVDELNYQENSVEFEVLKDGKDFTDQVEGDNGSKWRNKGKQSSLIYNFDQDGDYQVTFSATDKAGNKSEKIHKIFTIDETLPSVSINGIDNGTHYTVNKEVTLAVNDTNITEYDLNITKDSKTLDDLSKTGSENFNDSITFSDEGDYVITLIASDEAKNEAVMEKSFTIDKTSPVISIDHSMPSFVKWSDIKDKDITKLIPIKLTEKNVKNKSITITVVDNNGKKKTYNDNESGTWKEKPEGHYQYILKKDLFKDDGDYTIEVVAKDKAKQETKESISFTVDNTKPVITLTDLAPFNKEHKTEVVTVNEHNYFNNDVTIKIYRENAQGNFVPYNDGFDNWKNNGETSKLAFRFEKDGKYKVEVSATDKAGNEADAKVDIFTIDTVKPQISITGVTDNQHYRTSKKVKVDVDDANVSQKKTELKIYKLNHSTGKMEAYNTGKAPSFSRRTMDWEYNFTSEGTYRVQIKSTDMAGNKGETQTKDFTVDKTAPALAINNVKDGQYYNNGRSAEFTIEETNFARNTVQFQVTKDGQDITNAVEGNRGASWRTSNFLSKLRYSFSQDGAYHVRMNATDDAGNKARTAQKGFVIDSKKPVIDITGVEDGEYYNTDVPVGVTIKDVNFDLNTIRVTRNGQNYPVGGFAITNNRYQNSIASFAHRFTQEGDYEIFVESVDKANNGDTATLSFTIDKTKPVITPIMGGDNKELVDGSYINHVFQPIFQLDNEEDKIVSVRLNNGGNIAGNVPLASKEMKYGYEVVAQDKAGNETTLNVGFTLDTTKPKLSITGIIEGFFNKDIRPQVEYSDKHLDEKRTSVTLNGAAFKNGLQLTEERDYVLKALITDLADNVSERTIVFTIDKTAPKIVFNEEISGKYLNDVVIPELLIDDMTAYDIIALTLNGEPYELGDPIESEGKHVLYFEVRDQAGNIQQLTIEFIIDQTEPEVIFDGAEENKEYVEAVDLSIQLDNPQDKIKSITVNGEAYDGDVSEQDGNEVVQYHFSEINKYNVEVTAYDEAGNEVTRSLPFEITEKSVLTKFYENKPLFSVSIAGVAALLLAILFALVRSRKGKKAAEE</sequence>
<proteinExistence type="predicted"/>
<protein>
    <recommendedName>
        <fullName evidence="3">PKD/Chitinase domain-containing protein</fullName>
    </recommendedName>
</protein>
<dbReference type="EMBL" id="QGTD01000005">
    <property type="protein sequence ID" value="PWU69440.1"/>
    <property type="molecule type" value="Genomic_DNA"/>
</dbReference>
<dbReference type="InterPro" id="IPR022409">
    <property type="entry name" value="PKD/Chitinase_dom"/>
</dbReference>
<keyword evidence="2" id="KW-0472">Membrane</keyword>
<reference evidence="4 5" key="1">
    <citation type="submission" date="2018-05" db="EMBL/GenBank/DDBJ databases">
        <title>Genomic analysis of Gracilibacillus dipsosauri DD1 reveals novel features of a salt-tolerant amylase.</title>
        <authorList>
            <person name="Deutch C.E."/>
            <person name="Yang S."/>
        </authorList>
    </citation>
    <scope>NUCLEOTIDE SEQUENCE [LARGE SCALE GENOMIC DNA]</scope>
    <source>
        <strain evidence="4 5">DD1</strain>
    </source>
</reference>
<name>A0A317L362_9BACI</name>
<evidence type="ECO:0000313" key="4">
    <source>
        <dbReference type="EMBL" id="PWU69440.1"/>
    </source>
</evidence>
<dbReference type="Gene3D" id="2.60.40.10">
    <property type="entry name" value="Immunoglobulins"/>
    <property type="match status" value="6"/>
</dbReference>
<dbReference type="InterPro" id="IPR035986">
    <property type="entry name" value="PKD_dom_sf"/>
</dbReference>
<dbReference type="Pfam" id="PF12245">
    <property type="entry name" value="Big_3_2"/>
    <property type="match status" value="2"/>
</dbReference>
<evidence type="ECO:0000313" key="5">
    <source>
        <dbReference type="Proteomes" id="UP000245624"/>
    </source>
</evidence>
<dbReference type="InterPro" id="IPR013783">
    <property type="entry name" value="Ig-like_fold"/>
</dbReference>
<keyword evidence="2" id="KW-1133">Transmembrane helix</keyword>
<evidence type="ECO:0000259" key="3">
    <source>
        <dbReference type="SMART" id="SM00089"/>
    </source>
</evidence>
<dbReference type="SMART" id="SM00089">
    <property type="entry name" value="PKD"/>
    <property type="match status" value="5"/>
</dbReference>
<feature type="transmembrane region" description="Helical" evidence="2">
    <location>
        <begin position="12"/>
        <end position="34"/>
    </location>
</feature>
<keyword evidence="1" id="KW-0727">SH2 domain</keyword>
<feature type="transmembrane region" description="Helical" evidence="2">
    <location>
        <begin position="1942"/>
        <end position="1962"/>
    </location>
</feature>
<accession>A0A317L362</accession>
<dbReference type="InterPro" id="IPR022038">
    <property type="entry name" value="Ig-like_bact"/>
</dbReference>
<feature type="domain" description="PKD/Chitinase" evidence="3">
    <location>
        <begin position="597"/>
        <end position="676"/>
    </location>
</feature>
<dbReference type="RefSeq" id="WP_109983679.1">
    <property type="nucleotide sequence ID" value="NZ_QGTD01000005.1"/>
</dbReference>
<keyword evidence="5" id="KW-1185">Reference proteome</keyword>
<dbReference type="GO" id="GO:0001784">
    <property type="term" value="F:phosphotyrosine residue binding"/>
    <property type="evidence" value="ECO:0007669"/>
    <property type="project" value="TreeGrafter"/>
</dbReference>
<dbReference type="Pfam" id="PF13750">
    <property type="entry name" value="Big_3_3"/>
    <property type="match status" value="4"/>
</dbReference>
<dbReference type="InterPro" id="IPR051846">
    <property type="entry name" value="SH2_domain_adapters"/>
</dbReference>
<evidence type="ECO:0000256" key="1">
    <source>
        <dbReference type="ARBA" id="ARBA00022999"/>
    </source>
</evidence>